<dbReference type="GO" id="GO:0000981">
    <property type="term" value="F:DNA-binding transcription factor activity, RNA polymerase II-specific"/>
    <property type="evidence" value="ECO:0007669"/>
    <property type="project" value="InterPro"/>
</dbReference>
<dbReference type="OrthoDB" id="2758559at2759"/>
<evidence type="ECO:0000313" key="3">
    <source>
        <dbReference type="EMBL" id="TBU28054.1"/>
    </source>
</evidence>
<proteinExistence type="predicted"/>
<dbReference type="PROSITE" id="PS00463">
    <property type="entry name" value="ZN2_CY6_FUNGAL_1"/>
    <property type="match status" value="1"/>
</dbReference>
<dbReference type="SUPFAM" id="SSF57701">
    <property type="entry name" value="Zn2/Cys6 DNA-binding domain"/>
    <property type="match status" value="1"/>
</dbReference>
<protein>
    <recommendedName>
        <fullName evidence="2">Zn(2)-C6 fungal-type domain-containing protein</fullName>
    </recommendedName>
</protein>
<evidence type="ECO:0000259" key="2">
    <source>
        <dbReference type="PROSITE" id="PS50048"/>
    </source>
</evidence>
<name>A0A4Q9MKE9_9APHY</name>
<feature type="region of interest" description="Disordered" evidence="1">
    <location>
        <begin position="142"/>
        <end position="173"/>
    </location>
</feature>
<feature type="region of interest" description="Disordered" evidence="1">
    <location>
        <begin position="77"/>
        <end position="101"/>
    </location>
</feature>
<feature type="region of interest" description="Disordered" evidence="1">
    <location>
        <begin position="209"/>
        <end position="237"/>
    </location>
</feature>
<feature type="domain" description="Zn(2)-C6 fungal-type" evidence="2">
    <location>
        <begin position="186"/>
        <end position="217"/>
    </location>
</feature>
<dbReference type="AlphaFoldDB" id="A0A4Q9MKE9"/>
<dbReference type="InterPro" id="IPR001138">
    <property type="entry name" value="Zn2Cys6_DnaBD"/>
</dbReference>
<dbReference type="Proteomes" id="UP000292957">
    <property type="component" value="Unassembled WGS sequence"/>
</dbReference>
<sequence length="282" mass="29829">MASLSGEAEACKELSAVVRTSYGPLSVRSSAYRRLQYPSQHVEDVPDTPLDFAIAHESILLLTKLAAMDLGNAAPDRLPGSWAADPSRQDHPSPTRQAPLPTIAQPSADQALPITVVPMHCSGPYVIMHISHYLDLIGDRNPASRPASSAWHPEAHNPPMHASLNSTPAGGGSVGAASYTRNINPACSSCHRARKPCDRGRPCGRCVQRGEAEECSNRPRKRKREAATTHGGSESPANLTLAASAAPQETHDVGQASSSGYLQLSVHALSASIVAERCGMVV</sequence>
<gene>
    <name evidence="3" type="ORF">BD311DRAFT_353309</name>
</gene>
<evidence type="ECO:0000256" key="1">
    <source>
        <dbReference type="SAM" id="MobiDB-lite"/>
    </source>
</evidence>
<accession>A0A4Q9MKE9</accession>
<dbReference type="PROSITE" id="PS50048">
    <property type="entry name" value="ZN2_CY6_FUNGAL_2"/>
    <property type="match status" value="1"/>
</dbReference>
<dbReference type="SMART" id="SM00066">
    <property type="entry name" value="GAL4"/>
    <property type="match status" value="1"/>
</dbReference>
<dbReference type="InterPro" id="IPR036864">
    <property type="entry name" value="Zn2-C6_fun-type_DNA-bd_sf"/>
</dbReference>
<organism evidence="3">
    <name type="scientific">Dichomitus squalens</name>
    <dbReference type="NCBI Taxonomy" id="114155"/>
    <lineage>
        <taxon>Eukaryota</taxon>
        <taxon>Fungi</taxon>
        <taxon>Dikarya</taxon>
        <taxon>Basidiomycota</taxon>
        <taxon>Agaricomycotina</taxon>
        <taxon>Agaricomycetes</taxon>
        <taxon>Polyporales</taxon>
        <taxon>Polyporaceae</taxon>
        <taxon>Dichomitus</taxon>
    </lineage>
</organism>
<dbReference type="Pfam" id="PF00172">
    <property type="entry name" value="Zn_clus"/>
    <property type="match status" value="1"/>
</dbReference>
<reference evidence="3" key="1">
    <citation type="submission" date="2019-01" db="EMBL/GenBank/DDBJ databases">
        <title>Draft genome sequences of three monokaryotic isolates of the white-rot basidiomycete fungus Dichomitus squalens.</title>
        <authorList>
            <consortium name="DOE Joint Genome Institute"/>
            <person name="Lopez S.C."/>
            <person name="Andreopoulos B."/>
            <person name="Pangilinan J."/>
            <person name="Lipzen A."/>
            <person name="Riley R."/>
            <person name="Ahrendt S."/>
            <person name="Ng V."/>
            <person name="Barry K."/>
            <person name="Daum C."/>
            <person name="Grigoriev I.V."/>
            <person name="Hilden K.S."/>
            <person name="Makela M.R."/>
            <person name="de Vries R.P."/>
        </authorList>
    </citation>
    <scope>NUCLEOTIDE SEQUENCE [LARGE SCALE GENOMIC DNA]</scope>
    <source>
        <strain evidence="3">OM18370.1</strain>
    </source>
</reference>
<dbReference type="EMBL" id="ML143425">
    <property type="protein sequence ID" value="TBU28054.1"/>
    <property type="molecule type" value="Genomic_DNA"/>
</dbReference>
<dbReference type="CDD" id="cd00067">
    <property type="entry name" value="GAL4"/>
    <property type="match status" value="1"/>
</dbReference>
<dbReference type="GO" id="GO:0008270">
    <property type="term" value="F:zinc ion binding"/>
    <property type="evidence" value="ECO:0007669"/>
    <property type="project" value="InterPro"/>
</dbReference>